<evidence type="ECO:0000259" key="6">
    <source>
        <dbReference type="Pfam" id="PF25150"/>
    </source>
</evidence>
<feature type="domain" description="tRNA (32-2'-O)-methyltransferase regulator THADA-like C-terminal TPR repeats region" evidence="7">
    <location>
        <begin position="1237"/>
        <end position="1400"/>
    </location>
</feature>
<evidence type="ECO:0000259" key="5">
    <source>
        <dbReference type="Pfam" id="PF10350"/>
    </source>
</evidence>
<dbReference type="RefSeq" id="XP_026539184.1">
    <property type="nucleotide sequence ID" value="XM_026683399.1"/>
</dbReference>
<evidence type="ECO:0000313" key="9">
    <source>
        <dbReference type="RefSeq" id="XP_026539184.1"/>
    </source>
</evidence>
<dbReference type="GeneID" id="113422440"/>
<dbReference type="PANTHER" id="PTHR14387:SF7">
    <property type="entry name" value="THYROID ADENOMA-ASSOCIATED PROTEIN"/>
    <property type="match status" value="1"/>
</dbReference>
<evidence type="ECO:0000256" key="4">
    <source>
        <dbReference type="ARBA" id="ARBA00035698"/>
    </source>
</evidence>
<keyword evidence="2" id="KW-0819">tRNA processing</keyword>
<proteinExistence type="inferred from homology"/>
<keyword evidence="8" id="KW-1185">Reference proteome</keyword>
<evidence type="ECO:0000259" key="7">
    <source>
        <dbReference type="Pfam" id="PF25151"/>
    </source>
</evidence>
<organism evidence="8 9">
    <name type="scientific">Notechis scutatus</name>
    <name type="common">mainland tiger snake</name>
    <dbReference type="NCBI Taxonomy" id="8663"/>
    <lineage>
        <taxon>Eukaryota</taxon>
        <taxon>Metazoa</taxon>
        <taxon>Chordata</taxon>
        <taxon>Craniata</taxon>
        <taxon>Vertebrata</taxon>
        <taxon>Euteleostomi</taxon>
        <taxon>Lepidosauria</taxon>
        <taxon>Squamata</taxon>
        <taxon>Bifurcata</taxon>
        <taxon>Unidentata</taxon>
        <taxon>Episquamata</taxon>
        <taxon>Toxicofera</taxon>
        <taxon>Serpentes</taxon>
        <taxon>Colubroidea</taxon>
        <taxon>Elapidae</taxon>
        <taxon>Hydrophiinae</taxon>
        <taxon>Notechis</taxon>
    </lineage>
</organism>
<dbReference type="Proteomes" id="UP000504612">
    <property type="component" value="Unplaced"/>
</dbReference>
<evidence type="ECO:0000256" key="2">
    <source>
        <dbReference type="ARBA" id="ARBA00022694"/>
    </source>
</evidence>
<protein>
    <recommendedName>
        <fullName evidence="4">tRNA (32-2'-O)-methyltransferase regulator THADA</fullName>
    </recommendedName>
</protein>
<sequence>MALKKKKEIQVESLVLEYQQLERLRSVADVEGQNLASLLLRCAQLTDGIQQINLIKQIVPLLEKMDSEPSYNNMVKSCLDILGIMFLSLDIKNPLKKVLASCLNDLPELLIAEATDSFVVCLKEELATTNFSHIRKTIDNLASCVELINIGKSSVTILFKEALQFLLKSVLKIEEENWKFSGNHIAQTRLMHDLLMGIKVSMTLIQKVLENIQECFWKNLDSPIWQCMCGLLNCFICCLNNEDLLQTVQTSAGLAAVLFIKTMFQPVERLPCLISDLICGLLNCSDVPKWFVDSCGGLCTAELSDSVLLFLCHGALAMLNWKDHSMGENAEKLLLDIASVLLTLSTRLKESVMAASLSRILAIWTSVAMDCLQSSSRDLKFNLHGNSETIGKMLDYVYAHWEHPLDAVRHQTKLIFKNLLQIHQTAVKESIIKPDPFFSELTESLLGLEWHVKGKYSSLGYLVECIGIDSLLEIDRTIPVQILAVMNDQSFAPYASDLLEIMFVNHKRHLISTLERSTWIDSWHETWVSPLLLILCDGNPEQATYVTDYYLPKLLKCSPESLNYMIKILQISTESNVGSFKTRGALGALMACLRTARAHGHLQFAVIIQDGLVPVNCIKQGLVHQHDEVRIDALGLLCESHRSTEVISIEEMQLIQFFISYNLNNQSAAVRQQICSLLKKLFCRIYESSQTIHKMQQLKSKQGPINQSHIWDPFTTLQQYKDFISSICSILFESLFPGSSHSSRFTALTLLGTIADIFPNSEGQSQELFQIAQEVDCSRAESLLHCFASTFEEVKTLAFDLLMKLHPFLPYFQDPEKLQPLFQVAMQLSRSSKPYDCVTASYLLNFLIHQKGLLNICSESYQPLGMFQPNEDLPADSLEKNTLSVIKYLLENLVREILQAEKSLLHAAASFPMYGRVHCITGALCQLNHMTLTSEWKEVVTKLILMSYKLSAVVSPVVQSSSPEGLIPMDTDLETSARLQSILLEIQPCDTNDYFTETKLLKECYRPDCGDGRAPDVSTKIKGKEQHTSDVTAQMVLVCCWRSMKEVSLLLGKLCQLLPVQMLPSCSDALITMDQVKDIGEYFKNHLLKSRHRGAFELAYAGFIKLTEVFSRSNNEELHKLPQQWLYNVLEEIKCSDPSSKLCVTRRSAGIPFYIQALLASEPKKGKASLLKMTMKSLISLALPSDIPSSIISQVHALNILRALFKDTRLGENIIPYVADGMQAAILGFTSSVWAVRNSSTLLFSTLITRIFGVKRGKDESSKKNRMTGREFFTRFPSLYPFLLSQLEQITSTADSKTKELKLHPGLFLLLLVLSKLYPSPMDGTYSALSMASFVPLILRCGNSPVYRSRELAGRALVPFVMLNLVPQTVSSLLAGLPDSTDPCIQQNAVHGTLLQILHLLQSYLESKQRANSDFHQGLSNIITNICGKLWLANRQNPCLVTRAAYLDVLVLLNNYVGKAKIKETDMNTFWGEISTIILESELATGIKHSPAAPGLAQFLQSITRLFTSMCSVMAEPRFANRNFLTKNNTMKPGLSVEYLLHSNFCEVRLLVLETILLWLNQMNAKHVMEEKGNILLNLLSGLEETLIKIAVKEKHPECFCKILEALYKMDLRNVLAKTEDAIKMNPRKFLHWIMNIANTSGSIEIQSISLKFASNLLVHLIQNWQEDLESETKQWLELVSYCCEDEQQTDLRLAAAEILVSITPFFLTDQKLPLGLSDTLFLWRCVVQLLQSEEQIVRDTAVGVIRLALSQENTFRKTGELDFHVVNAALALDLAFSLLCELLQLWGQTGAGVSVLLEWLLKEDDLKDLKSTVVMGNDYLFDKGQANFWAEKLTEVRQLSKHLLLLIPVTHVSSCEQRRLYQLARLASDQAQLVTQLLKELPPTPEFSQSIEFTKLAIQNERILLCLKILSLLEVGNGICKS</sequence>
<gene>
    <name evidence="9" type="primary">THADA</name>
</gene>
<dbReference type="KEGG" id="nss:113422440"/>
<dbReference type="GO" id="GO:0005829">
    <property type="term" value="C:cytosol"/>
    <property type="evidence" value="ECO:0007669"/>
    <property type="project" value="TreeGrafter"/>
</dbReference>
<feature type="domain" description="tRNA (32-2'-O)-methyltransferase regulator THADA-like TPR repeats region" evidence="6">
    <location>
        <begin position="523"/>
        <end position="795"/>
    </location>
</feature>
<comment type="similarity">
    <text evidence="1">Belongs to the THADA family.</text>
</comment>
<dbReference type="GO" id="GO:0030488">
    <property type="term" value="P:tRNA methylation"/>
    <property type="evidence" value="ECO:0007669"/>
    <property type="project" value="TreeGrafter"/>
</dbReference>
<dbReference type="Pfam" id="PF25151">
    <property type="entry name" value="TPR_Trm732_C"/>
    <property type="match status" value="1"/>
</dbReference>
<dbReference type="Pfam" id="PF10350">
    <property type="entry name" value="DUF2428"/>
    <property type="match status" value="1"/>
</dbReference>
<accession>A0A6J1VGZ7</accession>
<dbReference type="InterPro" id="IPR056842">
    <property type="entry name" value="THADA-like_TPR_C"/>
</dbReference>
<evidence type="ECO:0000256" key="1">
    <source>
        <dbReference type="ARBA" id="ARBA00010409"/>
    </source>
</evidence>
<dbReference type="InterPro" id="IPR051954">
    <property type="entry name" value="tRNA_methyltransferase_THADA"/>
</dbReference>
<evidence type="ECO:0000313" key="8">
    <source>
        <dbReference type="Proteomes" id="UP000504612"/>
    </source>
</evidence>
<dbReference type="Pfam" id="PF25150">
    <property type="entry name" value="TPR_Trm732"/>
    <property type="match status" value="1"/>
</dbReference>
<dbReference type="SUPFAM" id="SSF48371">
    <property type="entry name" value="ARM repeat"/>
    <property type="match status" value="1"/>
</dbReference>
<dbReference type="InterPro" id="IPR016024">
    <property type="entry name" value="ARM-type_fold"/>
</dbReference>
<dbReference type="InterPro" id="IPR056843">
    <property type="entry name" value="THADA-like_TPR"/>
</dbReference>
<name>A0A6J1VGZ7_9SAUR</name>
<dbReference type="InterPro" id="IPR019442">
    <property type="entry name" value="THADA/TRM732_DUF2428"/>
</dbReference>
<dbReference type="PANTHER" id="PTHR14387">
    <property type="entry name" value="THADA/DEATH RECEPTOR INTERACTING PROTEIN"/>
    <property type="match status" value="1"/>
</dbReference>
<feature type="domain" description="DUF2428" evidence="5">
    <location>
        <begin position="939"/>
        <end position="1235"/>
    </location>
</feature>
<evidence type="ECO:0000256" key="3">
    <source>
        <dbReference type="ARBA" id="ARBA00035625"/>
    </source>
</evidence>
<comment type="function">
    <text evidence="3">Together with methyltransferase FTSJ1, methylates the 2'-O-ribose of nucleotides at position 32 of the anticodon loop of substrate tRNAs.</text>
</comment>
<reference evidence="9" key="1">
    <citation type="submission" date="2025-08" db="UniProtKB">
        <authorList>
            <consortium name="RefSeq"/>
        </authorList>
    </citation>
    <scope>IDENTIFICATION</scope>
</reference>
<dbReference type="CTD" id="63892"/>